<organism evidence="2 5">
    <name type="scientific">Didymodactylos carnosus</name>
    <dbReference type="NCBI Taxonomy" id="1234261"/>
    <lineage>
        <taxon>Eukaryota</taxon>
        <taxon>Metazoa</taxon>
        <taxon>Spiralia</taxon>
        <taxon>Gnathifera</taxon>
        <taxon>Rotifera</taxon>
        <taxon>Eurotatoria</taxon>
        <taxon>Bdelloidea</taxon>
        <taxon>Philodinida</taxon>
        <taxon>Philodinidae</taxon>
        <taxon>Didymodactylos</taxon>
    </lineage>
</organism>
<sequence length="35" mass="4258">LSQNEDDQLLDQTLTEYVETSTLGEYDTKQRWWNH</sequence>
<feature type="non-terminal residue" evidence="2">
    <location>
        <position position="1"/>
    </location>
</feature>
<evidence type="ECO:0000313" key="5">
    <source>
        <dbReference type="Proteomes" id="UP000663829"/>
    </source>
</evidence>
<accession>A0A815SUD5</accession>
<dbReference type="Proteomes" id="UP000677228">
    <property type="component" value="Unassembled WGS sequence"/>
</dbReference>
<dbReference type="Proteomes" id="UP000663829">
    <property type="component" value="Unassembled WGS sequence"/>
</dbReference>
<keyword evidence="5" id="KW-1185">Reference proteome</keyword>
<gene>
    <name evidence="2" type="ORF">GPM918_LOCUS36446</name>
    <name evidence="1" type="ORF">OVA965_LOCUS31425</name>
    <name evidence="4" type="ORF">SRO942_LOCUS37184</name>
    <name evidence="3" type="ORF">TMI583_LOCUS32248</name>
</gene>
<comment type="caution">
    <text evidence="2">The sequence shown here is derived from an EMBL/GenBank/DDBJ whole genome shotgun (WGS) entry which is preliminary data.</text>
</comment>
<dbReference type="Proteomes" id="UP000682733">
    <property type="component" value="Unassembled WGS sequence"/>
</dbReference>
<proteinExistence type="predicted"/>
<dbReference type="EMBL" id="CAJOBA010045275">
    <property type="protein sequence ID" value="CAF4174775.1"/>
    <property type="molecule type" value="Genomic_DNA"/>
</dbReference>
<dbReference type="Proteomes" id="UP000681722">
    <property type="component" value="Unassembled WGS sequence"/>
</dbReference>
<evidence type="ECO:0000313" key="1">
    <source>
        <dbReference type="EMBL" id="CAF1365321.1"/>
    </source>
</evidence>
<evidence type="ECO:0000313" key="2">
    <source>
        <dbReference type="EMBL" id="CAF1495434.1"/>
    </source>
</evidence>
<evidence type="ECO:0000313" key="4">
    <source>
        <dbReference type="EMBL" id="CAF4357968.1"/>
    </source>
</evidence>
<reference evidence="2" key="1">
    <citation type="submission" date="2021-02" db="EMBL/GenBank/DDBJ databases">
        <authorList>
            <person name="Nowell W R."/>
        </authorList>
    </citation>
    <scope>NUCLEOTIDE SEQUENCE</scope>
</reference>
<evidence type="ECO:0000313" key="3">
    <source>
        <dbReference type="EMBL" id="CAF4174775.1"/>
    </source>
</evidence>
<protein>
    <submittedName>
        <fullName evidence="2">Uncharacterized protein</fullName>
    </submittedName>
</protein>
<dbReference type="EMBL" id="CAJNOQ010022044">
    <property type="protein sequence ID" value="CAF1495434.1"/>
    <property type="molecule type" value="Genomic_DNA"/>
</dbReference>
<dbReference type="EMBL" id="CAJNOK010023624">
    <property type="protein sequence ID" value="CAF1365321.1"/>
    <property type="molecule type" value="Genomic_DNA"/>
</dbReference>
<name>A0A815SUD5_9BILA</name>
<dbReference type="EMBL" id="CAJOBC010087546">
    <property type="protein sequence ID" value="CAF4357968.1"/>
    <property type="molecule type" value="Genomic_DNA"/>
</dbReference>
<dbReference type="AlphaFoldDB" id="A0A815SUD5"/>